<evidence type="ECO:0000256" key="1">
    <source>
        <dbReference type="SAM" id="MobiDB-lite"/>
    </source>
</evidence>
<proteinExistence type="predicted"/>
<keyword evidence="3" id="KW-1185">Reference proteome</keyword>
<evidence type="ECO:0000313" key="2">
    <source>
        <dbReference type="EMBL" id="KAF2133132.1"/>
    </source>
</evidence>
<dbReference type="EMBL" id="ML977499">
    <property type="protein sequence ID" value="KAF2133132.1"/>
    <property type="molecule type" value="Genomic_DNA"/>
</dbReference>
<dbReference type="Proteomes" id="UP000799771">
    <property type="component" value="Unassembled WGS sequence"/>
</dbReference>
<feature type="region of interest" description="Disordered" evidence="1">
    <location>
        <begin position="1"/>
        <end position="25"/>
    </location>
</feature>
<dbReference type="RefSeq" id="XP_033527519.1">
    <property type="nucleotide sequence ID" value="XM_033667355.1"/>
</dbReference>
<reference evidence="2" key="1">
    <citation type="journal article" date="2020" name="Stud. Mycol.">
        <title>101 Dothideomycetes genomes: a test case for predicting lifestyles and emergence of pathogens.</title>
        <authorList>
            <person name="Haridas S."/>
            <person name="Albert R."/>
            <person name="Binder M."/>
            <person name="Bloem J."/>
            <person name="Labutti K."/>
            <person name="Salamov A."/>
            <person name="Andreopoulos B."/>
            <person name="Baker S."/>
            <person name="Barry K."/>
            <person name="Bills G."/>
            <person name="Bluhm B."/>
            <person name="Cannon C."/>
            <person name="Castanera R."/>
            <person name="Culley D."/>
            <person name="Daum C."/>
            <person name="Ezra D."/>
            <person name="Gonzalez J."/>
            <person name="Henrissat B."/>
            <person name="Kuo A."/>
            <person name="Liang C."/>
            <person name="Lipzen A."/>
            <person name="Lutzoni F."/>
            <person name="Magnuson J."/>
            <person name="Mondo S."/>
            <person name="Nolan M."/>
            <person name="Ohm R."/>
            <person name="Pangilinan J."/>
            <person name="Park H.-J."/>
            <person name="Ramirez L."/>
            <person name="Alfaro M."/>
            <person name="Sun H."/>
            <person name="Tritt A."/>
            <person name="Yoshinaga Y."/>
            <person name="Zwiers L.-H."/>
            <person name="Turgeon B."/>
            <person name="Goodwin S."/>
            <person name="Spatafora J."/>
            <person name="Crous P."/>
            <person name="Grigoriev I."/>
        </authorList>
    </citation>
    <scope>NUCLEOTIDE SEQUENCE</scope>
    <source>
        <strain evidence="2">CBS 119687</strain>
    </source>
</reference>
<protein>
    <submittedName>
        <fullName evidence="2">Uncharacterized protein</fullName>
    </submittedName>
</protein>
<sequence>MPTEQKQDQTAPSTKTQPWRVHWPPKTPVTVGEKHGFGEGETIQLEGTASGAHLTSLEKEQKLDRVRLQALEPGGLS</sequence>
<organism evidence="2 3">
    <name type="scientific">Dothidotthia symphoricarpi CBS 119687</name>
    <dbReference type="NCBI Taxonomy" id="1392245"/>
    <lineage>
        <taxon>Eukaryota</taxon>
        <taxon>Fungi</taxon>
        <taxon>Dikarya</taxon>
        <taxon>Ascomycota</taxon>
        <taxon>Pezizomycotina</taxon>
        <taxon>Dothideomycetes</taxon>
        <taxon>Pleosporomycetidae</taxon>
        <taxon>Pleosporales</taxon>
        <taxon>Dothidotthiaceae</taxon>
        <taxon>Dothidotthia</taxon>
    </lineage>
</organism>
<dbReference type="OrthoDB" id="3943649at2759"/>
<accession>A0A6A6AMC4</accession>
<gene>
    <name evidence="2" type="ORF">P153DRAFT_363354</name>
</gene>
<feature type="compositionally biased region" description="Polar residues" evidence="1">
    <location>
        <begin position="8"/>
        <end position="17"/>
    </location>
</feature>
<evidence type="ECO:0000313" key="3">
    <source>
        <dbReference type="Proteomes" id="UP000799771"/>
    </source>
</evidence>
<dbReference type="AlphaFoldDB" id="A0A6A6AMC4"/>
<dbReference type="GeneID" id="54407787"/>
<name>A0A6A6AMC4_9PLEO</name>